<dbReference type="PANTHER" id="PTHR11814">
    <property type="entry name" value="SULFATE TRANSPORTER"/>
    <property type="match status" value="1"/>
</dbReference>
<name>A0AAD4FAC1_9PLEO</name>
<feature type="transmembrane region" description="Helical" evidence="5">
    <location>
        <begin position="516"/>
        <end position="548"/>
    </location>
</feature>
<feature type="transmembrane region" description="Helical" evidence="5">
    <location>
        <begin position="463"/>
        <end position="496"/>
    </location>
</feature>
<evidence type="ECO:0000259" key="6">
    <source>
        <dbReference type="Pfam" id="PF00916"/>
    </source>
</evidence>
<keyword evidence="8" id="KW-1185">Reference proteome</keyword>
<evidence type="ECO:0000256" key="4">
    <source>
        <dbReference type="ARBA" id="ARBA00023136"/>
    </source>
</evidence>
<feature type="transmembrane region" description="Helical" evidence="5">
    <location>
        <begin position="245"/>
        <end position="272"/>
    </location>
</feature>
<sequence>MDEDTYIARLKSKILQTTTPKQSQSRFAVPESLPSGVVPYFEEEPTAKEWLCSFRLTRQSIINFLCSLFPCTSWLRRYNVHWLLGDAIAGLTVGFVVIPQAMAYALLAGLSPEYGLYTSFMGAALYWLFGTSKDVVIGLLARSVSINQVSYLLDTSAPSNCGPAGPTGSTGCFNRPGVKQVTYLVVGHTVGSLLVGEVITTIQTERPGEYTAEDIAKALSLLSGFVLIFLGLCRLGWLIELIPYISVSAFVTSASFTIIGTQLPVALGITGIKTREAPYKVYIGILKGLGRTQLDASIGLTSIVLLYALKNLFTHLETRQPKRKRLWATLSSLRMSFTILLFTLVSWLVHRKRPRDDHAFRIVGHIDSGFTHAGVPKVSSELFGLVAPSLPSIVIILIVEHVAIAKAFSRQFGYEVNPSQEILAQGSSNALGTFVGGYACTGSFGASAVLAKSGVKTPLASFFSAGILLLALYALTSVFYYIPMAALAGLIIHAVANLMTPPSALYRYWRLSPFELLIWVVGVGVAMFVSLETSIYTSVALSFALLLVRMARSEGSFLGGTLVYRLALPSKDSESGSEDQGSNTETRAGMQTTGRMVYLSSNPGNSIPRIHISKPYPGIFVYRFNEAYNYVNKARHMDRLTSYVTANTRRTSSQDVIPLKV</sequence>
<evidence type="ECO:0000256" key="3">
    <source>
        <dbReference type="ARBA" id="ARBA00022989"/>
    </source>
</evidence>
<dbReference type="Proteomes" id="UP001199106">
    <property type="component" value="Unassembled WGS sequence"/>
</dbReference>
<dbReference type="InterPro" id="IPR011547">
    <property type="entry name" value="SLC26A/SulP_dom"/>
</dbReference>
<feature type="domain" description="SLC26A/SulP transporter" evidence="6">
    <location>
        <begin position="83"/>
        <end position="521"/>
    </location>
</feature>
<dbReference type="GO" id="GO:0008271">
    <property type="term" value="F:secondary active sulfate transmembrane transporter activity"/>
    <property type="evidence" value="ECO:0007669"/>
    <property type="project" value="InterPro"/>
</dbReference>
<dbReference type="EMBL" id="JAANER010000012">
    <property type="protein sequence ID" value="KAG9185058.1"/>
    <property type="molecule type" value="Genomic_DNA"/>
</dbReference>
<dbReference type="InterPro" id="IPR018045">
    <property type="entry name" value="S04_transporter_CS"/>
</dbReference>
<gene>
    <name evidence="7" type="ORF">G6011_03005</name>
</gene>
<evidence type="ECO:0000256" key="5">
    <source>
        <dbReference type="SAM" id="Phobius"/>
    </source>
</evidence>
<evidence type="ECO:0000256" key="2">
    <source>
        <dbReference type="ARBA" id="ARBA00022692"/>
    </source>
</evidence>
<keyword evidence="3 5" id="KW-1133">Transmembrane helix</keyword>
<feature type="transmembrane region" description="Helical" evidence="5">
    <location>
        <begin position="114"/>
        <end position="132"/>
    </location>
</feature>
<comment type="caution">
    <text evidence="7">The sequence shown here is derived from an EMBL/GenBank/DDBJ whole genome shotgun (WGS) entry which is preliminary data.</text>
</comment>
<evidence type="ECO:0000256" key="1">
    <source>
        <dbReference type="ARBA" id="ARBA00004141"/>
    </source>
</evidence>
<reference evidence="7" key="1">
    <citation type="submission" date="2021-07" db="EMBL/GenBank/DDBJ databases">
        <title>Genome Resource of American Ginseng Black Spot Pathogen Alternaria panax.</title>
        <authorList>
            <person name="Qiu C."/>
            <person name="Wang W."/>
            <person name="Liu Z."/>
        </authorList>
    </citation>
    <scope>NUCLEOTIDE SEQUENCE</scope>
    <source>
        <strain evidence="7">BNCC115425</strain>
    </source>
</reference>
<dbReference type="PROSITE" id="PS01130">
    <property type="entry name" value="SLC26A"/>
    <property type="match status" value="1"/>
</dbReference>
<evidence type="ECO:0000313" key="8">
    <source>
        <dbReference type="Proteomes" id="UP001199106"/>
    </source>
</evidence>
<feature type="transmembrane region" description="Helical" evidence="5">
    <location>
        <begin position="218"/>
        <end position="239"/>
    </location>
</feature>
<dbReference type="AlphaFoldDB" id="A0AAD4FAC1"/>
<proteinExistence type="predicted"/>
<feature type="transmembrane region" description="Helical" evidence="5">
    <location>
        <begin position="382"/>
        <end position="408"/>
    </location>
</feature>
<dbReference type="InterPro" id="IPR001902">
    <property type="entry name" value="SLC26A/SulP_fam"/>
</dbReference>
<protein>
    <recommendedName>
        <fullName evidence="6">SLC26A/SulP transporter domain-containing protein</fullName>
    </recommendedName>
</protein>
<keyword evidence="2 5" id="KW-0812">Transmembrane</keyword>
<dbReference type="GO" id="GO:0016020">
    <property type="term" value="C:membrane"/>
    <property type="evidence" value="ECO:0007669"/>
    <property type="project" value="UniProtKB-SubCell"/>
</dbReference>
<organism evidence="7 8">
    <name type="scientific">Alternaria panax</name>
    <dbReference type="NCBI Taxonomy" id="48097"/>
    <lineage>
        <taxon>Eukaryota</taxon>
        <taxon>Fungi</taxon>
        <taxon>Dikarya</taxon>
        <taxon>Ascomycota</taxon>
        <taxon>Pezizomycotina</taxon>
        <taxon>Dothideomycetes</taxon>
        <taxon>Pleosporomycetidae</taxon>
        <taxon>Pleosporales</taxon>
        <taxon>Pleosporineae</taxon>
        <taxon>Pleosporaceae</taxon>
        <taxon>Alternaria</taxon>
        <taxon>Alternaria sect. Panax</taxon>
    </lineage>
</organism>
<feature type="transmembrane region" description="Helical" evidence="5">
    <location>
        <begin position="325"/>
        <end position="349"/>
    </location>
</feature>
<keyword evidence="4 5" id="KW-0472">Membrane</keyword>
<feature type="transmembrane region" description="Helical" evidence="5">
    <location>
        <begin position="83"/>
        <end position="108"/>
    </location>
</feature>
<evidence type="ECO:0000313" key="7">
    <source>
        <dbReference type="EMBL" id="KAG9185058.1"/>
    </source>
</evidence>
<feature type="transmembrane region" description="Helical" evidence="5">
    <location>
        <begin position="293"/>
        <end position="313"/>
    </location>
</feature>
<comment type="subcellular location">
    <subcellularLocation>
        <location evidence="1">Membrane</location>
        <topology evidence="1">Multi-pass membrane protein</topology>
    </subcellularLocation>
</comment>
<dbReference type="Pfam" id="PF00916">
    <property type="entry name" value="Sulfate_transp"/>
    <property type="match status" value="1"/>
</dbReference>
<accession>A0AAD4FAC1</accession>